<keyword evidence="2" id="KW-1185">Reference proteome</keyword>
<gene>
    <name evidence="1" type="ORF">GGX14DRAFT_656275</name>
</gene>
<comment type="caution">
    <text evidence="1">The sequence shown here is derived from an EMBL/GenBank/DDBJ whole genome shotgun (WGS) entry which is preliminary data.</text>
</comment>
<dbReference type="AlphaFoldDB" id="A0AAD6Y4Q7"/>
<accession>A0AAD6Y4Q7</accession>
<reference evidence="1" key="1">
    <citation type="submission" date="2023-03" db="EMBL/GenBank/DDBJ databases">
        <title>Massive genome expansion in bonnet fungi (Mycena s.s.) driven by repeated elements and novel gene families across ecological guilds.</title>
        <authorList>
            <consortium name="Lawrence Berkeley National Laboratory"/>
            <person name="Harder C.B."/>
            <person name="Miyauchi S."/>
            <person name="Viragh M."/>
            <person name="Kuo A."/>
            <person name="Thoen E."/>
            <person name="Andreopoulos B."/>
            <person name="Lu D."/>
            <person name="Skrede I."/>
            <person name="Drula E."/>
            <person name="Henrissat B."/>
            <person name="Morin E."/>
            <person name="Kohler A."/>
            <person name="Barry K."/>
            <person name="LaButti K."/>
            <person name="Morin E."/>
            <person name="Salamov A."/>
            <person name="Lipzen A."/>
            <person name="Mereny Z."/>
            <person name="Hegedus B."/>
            <person name="Baldrian P."/>
            <person name="Stursova M."/>
            <person name="Weitz H."/>
            <person name="Taylor A."/>
            <person name="Grigoriev I.V."/>
            <person name="Nagy L.G."/>
            <person name="Martin F."/>
            <person name="Kauserud H."/>
        </authorList>
    </citation>
    <scope>NUCLEOTIDE SEQUENCE</scope>
    <source>
        <strain evidence="1">9144</strain>
    </source>
</reference>
<dbReference type="EMBL" id="JARJCW010000059">
    <property type="protein sequence ID" value="KAJ7201321.1"/>
    <property type="molecule type" value="Genomic_DNA"/>
</dbReference>
<sequence>MARVDCHLISGCELSLDTDNTLLKENGESVLAVLITETGQMPVRIRRHFLALSRLRYIAALDPSRVVHSAFLDCVVPMPIEMLKVEAIEAVAEKIIKMLTCNTTSTAS</sequence>
<proteinExistence type="predicted"/>
<evidence type="ECO:0000313" key="1">
    <source>
        <dbReference type="EMBL" id="KAJ7201321.1"/>
    </source>
</evidence>
<dbReference type="Proteomes" id="UP001219525">
    <property type="component" value="Unassembled WGS sequence"/>
</dbReference>
<evidence type="ECO:0000313" key="2">
    <source>
        <dbReference type="Proteomes" id="UP001219525"/>
    </source>
</evidence>
<name>A0AAD6Y4Q7_9AGAR</name>
<organism evidence="1 2">
    <name type="scientific">Mycena pura</name>
    <dbReference type="NCBI Taxonomy" id="153505"/>
    <lineage>
        <taxon>Eukaryota</taxon>
        <taxon>Fungi</taxon>
        <taxon>Dikarya</taxon>
        <taxon>Basidiomycota</taxon>
        <taxon>Agaricomycotina</taxon>
        <taxon>Agaricomycetes</taxon>
        <taxon>Agaricomycetidae</taxon>
        <taxon>Agaricales</taxon>
        <taxon>Marasmiineae</taxon>
        <taxon>Mycenaceae</taxon>
        <taxon>Mycena</taxon>
    </lineage>
</organism>
<protein>
    <submittedName>
        <fullName evidence="1">Uncharacterized protein</fullName>
    </submittedName>
</protein>